<comment type="caution">
    <text evidence="1">The sequence shown here is derived from an EMBL/GenBank/DDBJ whole genome shotgun (WGS) entry which is preliminary data.</text>
</comment>
<reference evidence="1 2" key="1">
    <citation type="journal article" date="2018" name="PLoS ONE">
        <title>The draft genome of Kipferlia bialata reveals reductive genome evolution in fornicate parasites.</title>
        <authorList>
            <person name="Tanifuji G."/>
            <person name="Takabayashi S."/>
            <person name="Kume K."/>
            <person name="Takagi M."/>
            <person name="Nakayama T."/>
            <person name="Kamikawa R."/>
            <person name="Inagaki Y."/>
            <person name="Hashimoto T."/>
        </authorList>
    </citation>
    <scope>NUCLEOTIDE SEQUENCE [LARGE SCALE GENOMIC DNA]</scope>
    <source>
        <strain evidence="1">NY0173</strain>
    </source>
</reference>
<name>A0A391P360_9EUKA</name>
<evidence type="ECO:0000313" key="2">
    <source>
        <dbReference type="Proteomes" id="UP000265618"/>
    </source>
</evidence>
<accession>A0A391P360</accession>
<sequence length="171" mass="19472">MVNKRKATTTLPYPQFLSVVAKHEKDGGKYFLSHQNKGVKYWKCTRCGVKDPVTKEFGPGCCARLTTYSPVEEGAMVEFRIDGDHDHPPGEFTEVNGREHIAHHTRLFFEYHVKMQVGSCCNVTLRKHIYNELGVDPDERHDKVMTAKHLGQLKRRVAAVNQKVPLNTPDV</sequence>
<organism evidence="1 2">
    <name type="scientific">Kipferlia bialata</name>
    <dbReference type="NCBI Taxonomy" id="797122"/>
    <lineage>
        <taxon>Eukaryota</taxon>
        <taxon>Metamonada</taxon>
        <taxon>Carpediemonas-like organisms</taxon>
        <taxon>Kipferlia</taxon>
    </lineage>
</organism>
<protein>
    <submittedName>
        <fullName evidence="1">Uncharacterized protein</fullName>
    </submittedName>
</protein>
<dbReference type="Proteomes" id="UP000265618">
    <property type="component" value="Unassembled WGS sequence"/>
</dbReference>
<evidence type="ECO:0000313" key="1">
    <source>
        <dbReference type="EMBL" id="GCA65288.1"/>
    </source>
</evidence>
<feature type="non-terminal residue" evidence="1">
    <location>
        <position position="171"/>
    </location>
</feature>
<keyword evidence="2" id="KW-1185">Reference proteome</keyword>
<gene>
    <name evidence="1" type="ORF">KIPB_016776</name>
</gene>
<dbReference type="EMBL" id="BDIP01010581">
    <property type="protein sequence ID" value="GCA65288.1"/>
    <property type="molecule type" value="Genomic_DNA"/>
</dbReference>
<dbReference type="AlphaFoldDB" id="A0A391P360"/>
<dbReference type="Gene3D" id="2.20.25.240">
    <property type="match status" value="1"/>
</dbReference>
<proteinExistence type="predicted"/>